<proteinExistence type="predicted"/>
<protein>
    <submittedName>
        <fullName evidence="2">Protein kinase domain-containing protein</fullName>
    </submittedName>
</protein>
<accession>A0A915A251</accession>
<evidence type="ECO:0000313" key="2">
    <source>
        <dbReference type="WBParaSite" id="PgE200_g001_t08"/>
    </source>
</evidence>
<dbReference type="Proteomes" id="UP000887569">
    <property type="component" value="Unplaced"/>
</dbReference>
<name>A0A915A251_PARUN</name>
<dbReference type="AlphaFoldDB" id="A0A915A251"/>
<sequence>MDFIHEQAALELPSRCVVTLRMQNLRLHSSGVFGNVYRGTLLSPAPRREIALKKTWPGFFSHGLFLLYF</sequence>
<keyword evidence="1" id="KW-1185">Reference proteome</keyword>
<evidence type="ECO:0000313" key="1">
    <source>
        <dbReference type="Proteomes" id="UP000887569"/>
    </source>
</evidence>
<organism evidence="1 2">
    <name type="scientific">Parascaris univalens</name>
    <name type="common">Nematode worm</name>
    <dbReference type="NCBI Taxonomy" id="6257"/>
    <lineage>
        <taxon>Eukaryota</taxon>
        <taxon>Metazoa</taxon>
        <taxon>Ecdysozoa</taxon>
        <taxon>Nematoda</taxon>
        <taxon>Chromadorea</taxon>
        <taxon>Rhabditida</taxon>
        <taxon>Spirurina</taxon>
        <taxon>Ascaridomorpha</taxon>
        <taxon>Ascaridoidea</taxon>
        <taxon>Ascarididae</taxon>
        <taxon>Parascaris</taxon>
    </lineage>
</organism>
<dbReference type="WBParaSite" id="PgE200_g001_t08">
    <property type="protein sequence ID" value="PgE200_g001_t08"/>
    <property type="gene ID" value="PgE200_g001"/>
</dbReference>
<reference evidence="2" key="1">
    <citation type="submission" date="2022-11" db="UniProtKB">
        <authorList>
            <consortium name="WormBaseParasite"/>
        </authorList>
    </citation>
    <scope>IDENTIFICATION</scope>
</reference>